<keyword evidence="8 10" id="KW-0067">ATP-binding</keyword>
<gene>
    <name evidence="10" type="primary">pgk</name>
    <name evidence="12" type="ORF">JNB62_09725</name>
</gene>
<dbReference type="InterPro" id="IPR036043">
    <property type="entry name" value="Phosphoglycerate_kinase_sf"/>
</dbReference>
<evidence type="ECO:0000256" key="4">
    <source>
        <dbReference type="ARBA" id="ARBA00016471"/>
    </source>
</evidence>
<dbReference type="EC" id="2.7.2.3" evidence="3 10"/>
<proteinExistence type="inferred from homology"/>
<keyword evidence="13" id="KW-1185">Reference proteome</keyword>
<evidence type="ECO:0000313" key="13">
    <source>
        <dbReference type="Proteomes" id="UP001196843"/>
    </source>
</evidence>
<comment type="pathway">
    <text evidence="2 10">Carbohydrate degradation; glycolysis; pyruvate from D-glyceraldehyde 3-phosphate: step 2/5.</text>
</comment>
<evidence type="ECO:0000256" key="9">
    <source>
        <dbReference type="ARBA" id="ARBA00023152"/>
    </source>
</evidence>
<keyword evidence="9 10" id="KW-0324">Glycolysis</keyword>
<evidence type="ECO:0000256" key="7">
    <source>
        <dbReference type="ARBA" id="ARBA00022777"/>
    </source>
</evidence>
<comment type="subunit">
    <text evidence="10">Monomer.</text>
</comment>
<organism evidence="12 13">
    <name type="scientific">Microbacterium jejuense</name>
    <dbReference type="NCBI Taxonomy" id="1263637"/>
    <lineage>
        <taxon>Bacteria</taxon>
        <taxon>Bacillati</taxon>
        <taxon>Actinomycetota</taxon>
        <taxon>Actinomycetes</taxon>
        <taxon>Micrococcales</taxon>
        <taxon>Microbacteriaceae</taxon>
        <taxon>Microbacterium</taxon>
    </lineage>
</organism>
<feature type="binding site" evidence="10">
    <location>
        <position position="333"/>
    </location>
    <ligand>
        <name>ATP</name>
        <dbReference type="ChEBI" id="CHEBI:30616"/>
    </ligand>
</feature>
<comment type="subcellular location">
    <subcellularLocation>
        <location evidence="10">Cytoplasm</location>
    </subcellularLocation>
</comment>
<accession>A0ABS7HNG7</accession>
<dbReference type="EMBL" id="JAEUAW010000006">
    <property type="protein sequence ID" value="MBW9093960.1"/>
    <property type="molecule type" value="Genomic_DNA"/>
</dbReference>
<feature type="binding site" evidence="10">
    <location>
        <begin position="60"/>
        <end position="63"/>
    </location>
    <ligand>
        <name>substrate</name>
    </ligand>
</feature>
<dbReference type="RefSeq" id="WP_220300680.1">
    <property type="nucleotide sequence ID" value="NZ_JAEUAW010000006.1"/>
</dbReference>
<keyword evidence="5 10" id="KW-0808">Transferase</keyword>
<dbReference type="GO" id="GO:0016301">
    <property type="term" value="F:kinase activity"/>
    <property type="evidence" value="ECO:0007669"/>
    <property type="project" value="UniProtKB-KW"/>
</dbReference>
<dbReference type="HAMAP" id="MF_00145">
    <property type="entry name" value="Phosphoglyc_kinase"/>
    <property type="match status" value="1"/>
</dbReference>
<dbReference type="PIRSF" id="PIRSF000724">
    <property type="entry name" value="Pgk"/>
    <property type="match status" value="1"/>
</dbReference>
<dbReference type="PROSITE" id="PS00111">
    <property type="entry name" value="PGLYCERATE_KINASE"/>
    <property type="match status" value="1"/>
</dbReference>
<feature type="binding site" evidence="10">
    <location>
        <position position="302"/>
    </location>
    <ligand>
        <name>ATP</name>
        <dbReference type="ChEBI" id="CHEBI:30616"/>
    </ligand>
</feature>
<evidence type="ECO:0000256" key="5">
    <source>
        <dbReference type="ARBA" id="ARBA00022679"/>
    </source>
</evidence>
<dbReference type="InterPro" id="IPR015824">
    <property type="entry name" value="Phosphoglycerate_kinase_N"/>
</dbReference>
<dbReference type="Gene3D" id="3.40.50.1260">
    <property type="entry name" value="Phosphoglycerate kinase, N-terminal domain"/>
    <property type="match status" value="2"/>
</dbReference>
<dbReference type="Proteomes" id="UP001196843">
    <property type="component" value="Unassembled WGS sequence"/>
</dbReference>
<dbReference type="SUPFAM" id="SSF53748">
    <property type="entry name" value="Phosphoglycerate kinase"/>
    <property type="match status" value="1"/>
</dbReference>
<evidence type="ECO:0000256" key="1">
    <source>
        <dbReference type="ARBA" id="ARBA00000642"/>
    </source>
</evidence>
<evidence type="ECO:0000256" key="11">
    <source>
        <dbReference type="RuleBase" id="RU000532"/>
    </source>
</evidence>
<evidence type="ECO:0000256" key="6">
    <source>
        <dbReference type="ARBA" id="ARBA00022741"/>
    </source>
</evidence>
<feature type="binding site" evidence="10">
    <location>
        <position position="156"/>
    </location>
    <ligand>
        <name>substrate</name>
    </ligand>
</feature>
<feature type="binding site" evidence="10">
    <location>
        <begin position="359"/>
        <end position="362"/>
    </location>
    <ligand>
        <name>ATP</name>
        <dbReference type="ChEBI" id="CHEBI:30616"/>
    </ligand>
</feature>
<keyword evidence="6 10" id="KW-0547">Nucleotide-binding</keyword>
<evidence type="ECO:0000256" key="2">
    <source>
        <dbReference type="ARBA" id="ARBA00004838"/>
    </source>
</evidence>
<comment type="similarity">
    <text evidence="10 11">Belongs to the phosphoglycerate kinase family.</text>
</comment>
<dbReference type="PANTHER" id="PTHR11406:SF23">
    <property type="entry name" value="PHOSPHOGLYCERATE KINASE 1, CHLOROPLASTIC-RELATED"/>
    <property type="match status" value="1"/>
</dbReference>
<name>A0ABS7HNG7_9MICO</name>
<sequence length="404" mass="41987">MALRTLSTLGPLAGKRVIVRADLNVPLKDGVITDDGRVRATLPTLNALINQGARVIVCSHLGRPDGAPDPKYSLEPVAQRLSELLGKPVAFARDTVGESAQEAVAALEDGDVAVIENLRFNPGETAKDDAARRAFAEELAALGDVLVSDGFGVVHRKQASVYDLAEILPSAAGFLIEKEVDVLDRLTENPERPYTVVLGGSKVSDKLGVIAHLLPRADKILVGGGMLFTFLAAQGYKVGKSLLEVDQIETVKGYIADAAERGVELILPVDAVMASAFAADADHVVAPADALEDTAFGADGLGLDIGPQTAELFAAAIRSSTTVFWNGPMGVFEMPAFAAGTKAVAKALTAVDGLSVVGGGDSAAAVRQLGFADDQFGHISTGGGASLEFLEGKKLPGLEVLGWQ</sequence>
<dbReference type="Pfam" id="PF00162">
    <property type="entry name" value="PGK"/>
    <property type="match status" value="1"/>
</dbReference>
<evidence type="ECO:0000313" key="12">
    <source>
        <dbReference type="EMBL" id="MBW9093960.1"/>
    </source>
</evidence>
<keyword evidence="10" id="KW-0963">Cytoplasm</keyword>
<evidence type="ECO:0000256" key="3">
    <source>
        <dbReference type="ARBA" id="ARBA00013061"/>
    </source>
</evidence>
<evidence type="ECO:0000256" key="10">
    <source>
        <dbReference type="HAMAP-Rule" id="MF_00145"/>
    </source>
</evidence>
<dbReference type="PANTHER" id="PTHR11406">
    <property type="entry name" value="PHOSPHOGLYCERATE KINASE"/>
    <property type="match status" value="1"/>
</dbReference>
<dbReference type="CDD" id="cd00318">
    <property type="entry name" value="Phosphoglycerate_kinase"/>
    <property type="match status" value="1"/>
</dbReference>
<protein>
    <recommendedName>
        <fullName evidence="4 10">Phosphoglycerate kinase</fullName>
        <ecNumber evidence="3 10">2.7.2.3</ecNumber>
    </recommendedName>
</protein>
<keyword evidence="7 10" id="KW-0418">Kinase</keyword>
<dbReference type="InterPro" id="IPR001576">
    <property type="entry name" value="Phosphoglycerate_kinase"/>
</dbReference>
<feature type="binding site" evidence="10">
    <location>
        <position position="206"/>
    </location>
    <ligand>
        <name>ATP</name>
        <dbReference type="ChEBI" id="CHEBI:30616"/>
    </ligand>
</feature>
<comment type="caution">
    <text evidence="12">The sequence shown here is derived from an EMBL/GenBank/DDBJ whole genome shotgun (WGS) entry which is preliminary data.</text>
</comment>
<comment type="catalytic activity">
    <reaction evidence="1 10 11">
        <text>(2R)-3-phosphoglycerate + ATP = (2R)-3-phospho-glyceroyl phosphate + ADP</text>
        <dbReference type="Rhea" id="RHEA:14801"/>
        <dbReference type="ChEBI" id="CHEBI:30616"/>
        <dbReference type="ChEBI" id="CHEBI:57604"/>
        <dbReference type="ChEBI" id="CHEBI:58272"/>
        <dbReference type="ChEBI" id="CHEBI:456216"/>
        <dbReference type="EC" id="2.7.2.3"/>
    </reaction>
</comment>
<reference evidence="12 13" key="1">
    <citation type="journal article" date="2021" name="MBio">
        <title>Poor Competitiveness of Bradyrhizobium in Pigeon Pea Root Colonization in Indian Soils.</title>
        <authorList>
            <person name="Chalasani D."/>
            <person name="Basu A."/>
            <person name="Pullabhotla S.V.S.R.N."/>
            <person name="Jorrin B."/>
            <person name="Neal A.L."/>
            <person name="Poole P.S."/>
            <person name="Podile A.R."/>
            <person name="Tkacz A."/>
        </authorList>
    </citation>
    <scope>NUCLEOTIDE SEQUENCE [LARGE SCALE GENOMIC DNA]</scope>
    <source>
        <strain evidence="12 13">HU14</strain>
    </source>
</reference>
<evidence type="ECO:0000256" key="8">
    <source>
        <dbReference type="ARBA" id="ARBA00022840"/>
    </source>
</evidence>
<feature type="binding site" evidence="10">
    <location>
        <position position="119"/>
    </location>
    <ligand>
        <name>substrate</name>
    </ligand>
</feature>
<feature type="binding site" evidence="10">
    <location>
        <position position="37"/>
    </location>
    <ligand>
        <name>substrate</name>
    </ligand>
</feature>
<feature type="binding site" evidence="10">
    <location>
        <begin position="22"/>
        <end position="24"/>
    </location>
    <ligand>
        <name>substrate</name>
    </ligand>
</feature>
<dbReference type="InterPro" id="IPR015911">
    <property type="entry name" value="Phosphoglycerate_kinase_CS"/>
</dbReference>
<dbReference type="PRINTS" id="PR00477">
    <property type="entry name" value="PHGLYCKINASE"/>
</dbReference>